<dbReference type="GO" id="GO:0006412">
    <property type="term" value="P:translation"/>
    <property type="evidence" value="ECO:0007669"/>
    <property type="project" value="InterPro"/>
</dbReference>
<dbReference type="InterPro" id="IPR001911">
    <property type="entry name" value="Ribosomal_bS21"/>
</dbReference>
<evidence type="ECO:0000256" key="3">
    <source>
        <dbReference type="ARBA" id="ARBA00023274"/>
    </source>
</evidence>
<accession>A0A1Y2HI23</accession>
<dbReference type="STRING" id="765915.A0A1Y2HI23"/>
<name>A0A1Y2HI23_9FUNG</name>
<dbReference type="EMBL" id="MCFL01000030">
    <property type="protein sequence ID" value="ORZ34216.1"/>
    <property type="molecule type" value="Genomic_DNA"/>
</dbReference>
<dbReference type="GO" id="GO:0005840">
    <property type="term" value="C:ribosome"/>
    <property type="evidence" value="ECO:0007669"/>
    <property type="project" value="UniProtKB-KW"/>
</dbReference>
<dbReference type="AlphaFoldDB" id="A0A1Y2HI23"/>
<protein>
    <recommendedName>
        <fullName evidence="6">Ribosomal protein S21</fullName>
    </recommendedName>
</protein>
<evidence type="ECO:0000256" key="1">
    <source>
        <dbReference type="ARBA" id="ARBA00006640"/>
    </source>
</evidence>
<gene>
    <name evidence="4" type="ORF">BCR44DRAFT_39045</name>
</gene>
<sequence length="88" mass="10321">MSTSTVATALFTQGRRIAVTSGNPNQAMRVLTRMLNNNNWRRTVKDSLYFEKPTDMRKRLHRERSERIFKDQVSQRVALAKKMIDMGY</sequence>
<evidence type="ECO:0000256" key="2">
    <source>
        <dbReference type="ARBA" id="ARBA00022980"/>
    </source>
</evidence>
<dbReference type="GO" id="GO:0003735">
    <property type="term" value="F:structural constituent of ribosome"/>
    <property type="evidence" value="ECO:0007669"/>
    <property type="project" value="InterPro"/>
</dbReference>
<comment type="similarity">
    <text evidence="1">Belongs to the bacterial ribosomal protein bS21 family.</text>
</comment>
<reference evidence="4 5" key="1">
    <citation type="submission" date="2016-07" db="EMBL/GenBank/DDBJ databases">
        <title>Pervasive Adenine N6-methylation of Active Genes in Fungi.</title>
        <authorList>
            <consortium name="DOE Joint Genome Institute"/>
            <person name="Mondo S.J."/>
            <person name="Dannebaum R.O."/>
            <person name="Kuo R.C."/>
            <person name="Labutti K."/>
            <person name="Haridas S."/>
            <person name="Kuo A."/>
            <person name="Salamov A."/>
            <person name="Ahrendt S.R."/>
            <person name="Lipzen A."/>
            <person name="Sullivan W."/>
            <person name="Andreopoulos W.B."/>
            <person name="Clum A."/>
            <person name="Lindquist E."/>
            <person name="Daum C."/>
            <person name="Ramamoorthy G.K."/>
            <person name="Gryganskyi A."/>
            <person name="Culley D."/>
            <person name="Magnuson J.K."/>
            <person name="James T.Y."/>
            <person name="O'Malley M.A."/>
            <person name="Stajich J.E."/>
            <person name="Spatafora J.W."/>
            <person name="Visel A."/>
            <person name="Grigoriev I.V."/>
        </authorList>
    </citation>
    <scope>NUCLEOTIDE SEQUENCE [LARGE SCALE GENOMIC DNA]</scope>
    <source>
        <strain evidence="4 5">PL171</strain>
    </source>
</reference>
<keyword evidence="2" id="KW-0689">Ribosomal protein</keyword>
<organism evidence="4 5">
    <name type="scientific">Catenaria anguillulae PL171</name>
    <dbReference type="NCBI Taxonomy" id="765915"/>
    <lineage>
        <taxon>Eukaryota</taxon>
        <taxon>Fungi</taxon>
        <taxon>Fungi incertae sedis</taxon>
        <taxon>Blastocladiomycota</taxon>
        <taxon>Blastocladiomycetes</taxon>
        <taxon>Blastocladiales</taxon>
        <taxon>Catenariaceae</taxon>
        <taxon>Catenaria</taxon>
    </lineage>
</organism>
<comment type="caution">
    <text evidence="4">The sequence shown here is derived from an EMBL/GenBank/DDBJ whole genome shotgun (WGS) entry which is preliminary data.</text>
</comment>
<dbReference type="Proteomes" id="UP000193411">
    <property type="component" value="Unassembled WGS sequence"/>
</dbReference>
<keyword evidence="5" id="KW-1185">Reference proteome</keyword>
<dbReference type="GO" id="GO:1990904">
    <property type="term" value="C:ribonucleoprotein complex"/>
    <property type="evidence" value="ECO:0007669"/>
    <property type="project" value="UniProtKB-KW"/>
</dbReference>
<keyword evidence="3" id="KW-0687">Ribonucleoprotein</keyword>
<evidence type="ECO:0000313" key="4">
    <source>
        <dbReference type="EMBL" id="ORZ34216.1"/>
    </source>
</evidence>
<dbReference type="Pfam" id="PF01165">
    <property type="entry name" value="Ribosomal_S21"/>
    <property type="match status" value="1"/>
</dbReference>
<evidence type="ECO:0008006" key="6">
    <source>
        <dbReference type="Google" id="ProtNLM"/>
    </source>
</evidence>
<dbReference type="OrthoDB" id="2501249at2759"/>
<proteinExistence type="inferred from homology"/>
<evidence type="ECO:0000313" key="5">
    <source>
        <dbReference type="Proteomes" id="UP000193411"/>
    </source>
</evidence>